<dbReference type="AlphaFoldDB" id="A0A9N9BUH2"/>
<accession>A0A9N9BUH2</accession>
<feature type="compositionally biased region" description="Basic and acidic residues" evidence="1">
    <location>
        <begin position="57"/>
        <end position="82"/>
    </location>
</feature>
<dbReference type="Pfam" id="PF02338">
    <property type="entry name" value="OTU"/>
    <property type="match status" value="1"/>
</dbReference>
<feature type="region of interest" description="Disordered" evidence="1">
    <location>
        <begin position="1"/>
        <end position="22"/>
    </location>
</feature>
<evidence type="ECO:0000313" key="3">
    <source>
        <dbReference type="EMBL" id="CAG8576355.1"/>
    </source>
</evidence>
<dbReference type="EMBL" id="CAJVPI010000839">
    <property type="protein sequence ID" value="CAG8576355.1"/>
    <property type="molecule type" value="Genomic_DNA"/>
</dbReference>
<protein>
    <submittedName>
        <fullName evidence="3">6840_t:CDS:1</fullName>
    </submittedName>
</protein>
<dbReference type="Proteomes" id="UP000789739">
    <property type="component" value="Unassembled WGS sequence"/>
</dbReference>
<feature type="non-terminal residue" evidence="3">
    <location>
        <position position="326"/>
    </location>
</feature>
<dbReference type="PANTHER" id="PTHR12419:SF10">
    <property type="entry name" value="DEUBIQUITINASE OTUD6B"/>
    <property type="match status" value="1"/>
</dbReference>
<dbReference type="PANTHER" id="PTHR12419">
    <property type="entry name" value="OTU DOMAIN CONTAINING PROTEIN"/>
    <property type="match status" value="1"/>
</dbReference>
<dbReference type="InterPro" id="IPR003323">
    <property type="entry name" value="OTU_dom"/>
</dbReference>
<organism evidence="3 4">
    <name type="scientific">Paraglomus brasilianum</name>
    <dbReference type="NCBI Taxonomy" id="144538"/>
    <lineage>
        <taxon>Eukaryota</taxon>
        <taxon>Fungi</taxon>
        <taxon>Fungi incertae sedis</taxon>
        <taxon>Mucoromycota</taxon>
        <taxon>Glomeromycotina</taxon>
        <taxon>Glomeromycetes</taxon>
        <taxon>Paraglomerales</taxon>
        <taxon>Paraglomeraceae</taxon>
        <taxon>Paraglomus</taxon>
    </lineage>
</organism>
<dbReference type="CDD" id="cd22748">
    <property type="entry name" value="OTU_OTUD6-like"/>
    <property type="match status" value="1"/>
</dbReference>
<feature type="domain" description="OTU" evidence="2">
    <location>
        <begin position="187"/>
        <end position="326"/>
    </location>
</feature>
<dbReference type="SUPFAM" id="SSF54001">
    <property type="entry name" value="Cysteine proteinases"/>
    <property type="match status" value="1"/>
</dbReference>
<dbReference type="InterPro" id="IPR050704">
    <property type="entry name" value="Peptidase_C85-like"/>
</dbReference>
<proteinExistence type="predicted"/>
<dbReference type="OrthoDB" id="415023at2759"/>
<sequence>NTQDPSVIDETNSSSTPIEESYDDLISRHKNERKQLMSRITALKKSVTKRNKKRKKEIQSEVAKLESDLQKRHEQEIKEHQIKYGVMDEQSNDLKKEDNISDQDESNEDIADILLARINARQVEEPPEQPASPPQQDRKKKPNRQQRRKERRRLEMQDQDSDEAADQVNKQEIEKNAMAELTKSMGLTIKEIAPNGHCLYNAISDQLLLRHNIPIDYKKLRGKVATYMRENSDDFLPYLASQTGEICSKEQFEEYCNGIENTAVWGGDLEISAIAKLYKVSIHVVQVDAPVLKFSDDEFRDREPIFLSYHKYMYGLGAHYNSLNTS</sequence>
<feature type="compositionally biased region" description="Polar residues" evidence="1">
    <location>
        <begin position="1"/>
        <end position="18"/>
    </location>
</feature>
<evidence type="ECO:0000313" key="4">
    <source>
        <dbReference type="Proteomes" id="UP000789739"/>
    </source>
</evidence>
<dbReference type="InterPro" id="IPR038765">
    <property type="entry name" value="Papain-like_cys_pep_sf"/>
</dbReference>
<dbReference type="GO" id="GO:0016579">
    <property type="term" value="P:protein deubiquitination"/>
    <property type="evidence" value="ECO:0007669"/>
    <property type="project" value="TreeGrafter"/>
</dbReference>
<reference evidence="3" key="1">
    <citation type="submission" date="2021-06" db="EMBL/GenBank/DDBJ databases">
        <authorList>
            <person name="Kallberg Y."/>
            <person name="Tangrot J."/>
            <person name="Rosling A."/>
        </authorList>
    </citation>
    <scope>NUCLEOTIDE SEQUENCE</scope>
    <source>
        <strain evidence="3">BR232B</strain>
    </source>
</reference>
<dbReference type="GO" id="GO:0004843">
    <property type="term" value="F:cysteine-type deubiquitinase activity"/>
    <property type="evidence" value="ECO:0007669"/>
    <property type="project" value="TreeGrafter"/>
</dbReference>
<evidence type="ECO:0000259" key="2">
    <source>
        <dbReference type="PROSITE" id="PS50802"/>
    </source>
</evidence>
<gene>
    <name evidence="3" type="ORF">PBRASI_LOCUS6382</name>
</gene>
<feature type="region of interest" description="Disordered" evidence="1">
    <location>
        <begin position="42"/>
        <end position="106"/>
    </location>
</feature>
<feature type="region of interest" description="Disordered" evidence="1">
    <location>
        <begin position="123"/>
        <end position="167"/>
    </location>
</feature>
<dbReference type="Gene3D" id="3.90.70.80">
    <property type="match status" value="1"/>
</dbReference>
<feature type="compositionally biased region" description="Basic residues" evidence="1">
    <location>
        <begin position="138"/>
        <end position="151"/>
    </location>
</feature>
<evidence type="ECO:0000256" key="1">
    <source>
        <dbReference type="SAM" id="MobiDB-lite"/>
    </source>
</evidence>
<name>A0A9N9BUH2_9GLOM</name>
<keyword evidence="4" id="KW-1185">Reference proteome</keyword>
<dbReference type="PROSITE" id="PS50802">
    <property type="entry name" value="OTU"/>
    <property type="match status" value="1"/>
</dbReference>
<comment type="caution">
    <text evidence="3">The sequence shown here is derived from an EMBL/GenBank/DDBJ whole genome shotgun (WGS) entry which is preliminary data.</text>
</comment>
<feature type="compositionally biased region" description="Basic residues" evidence="1">
    <location>
        <begin position="46"/>
        <end position="56"/>
    </location>
</feature>